<dbReference type="Pfam" id="PF01464">
    <property type="entry name" value="SLT"/>
    <property type="match status" value="1"/>
</dbReference>
<dbReference type="SUPFAM" id="SSF53955">
    <property type="entry name" value="Lysozyme-like"/>
    <property type="match status" value="1"/>
</dbReference>
<dbReference type="KEGG" id="kak:Kalk_06035"/>
<protein>
    <recommendedName>
        <fullName evidence="2">Transglycosylase SLT domain-containing protein</fullName>
    </recommendedName>
</protein>
<feature type="chain" id="PRO_5014726910" description="Transglycosylase SLT domain-containing protein" evidence="1">
    <location>
        <begin position="20"/>
        <end position="213"/>
    </location>
</feature>
<dbReference type="RefSeq" id="WP_101893343.1">
    <property type="nucleotide sequence ID" value="NZ_CP022684.1"/>
</dbReference>
<evidence type="ECO:0000313" key="4">
    <source>
        <dbReference type="Proteomes" id="UP000235116"/>
    </source>
</evidence>
<evidence type="ECO:0000256" key="1">
    <source>
        <dbReference type="SAM" id="SignalP"/>
    </source>
</evidence>
<dbReference type="InterPro" id="IPR023346">
    <property type="entry name" value="Lysozyme-like_dom_sf"/>
</dbReference>
<dbReference type="CDD" id="cd13400">
    <property type="entry name" value="LT_IagB-like"/>
    <property type="match status" value="1"/>
</dbReference>
<evidence type="ECO:0000259" key="2">
    <source>
        <dbReference type="Pfam" id="PF01464"/>
    </source>
</evidence>
<dbReference type="OrthoDB" id="5945995at2"/>
<dbReference type="AlphaFoldDB" id="A0A2K9LI10"/>
<name>A0A2K9LI10_9GAMM</name>
<evidence type="ECO:0000313" key="3">
    <source>
        <dbReference type="EMBL" id="AUM12006.1"/>
    </source>
</evidence>
<dbReference type="EMBL" id="CP022684">
    <property type="protein sequence ID" value="AUM12006.1"/>
    <property type="molecule type" value="Genomic_DNA"/>
</dbReference>
<reference evidence="4" key="1">
    <citation type="submission" date="2017-08" db="EMBL/GenBank/DDBJ databases">
        <title>Direct submision.</title>
        <authorList>
            <person name="Kim S.-J."/>
            <person name="Rhee S.-K."/>
        </authorList>
    </citation>
    <scope>NUCLEOTIDE SEQUENCE [LARGE SCALE GENOMIC DNA]</scope>
    <source>
        <strain evidence="4">GI5</strain>
    </source>
</reference>
<keyword evidence="1" id="KW-0732">Signal</keyword>
<organism evidence="3 4">
    <name type="scientific">Ketobacter alkanivorans</name>
    <dbReference type="NCBI Taxonomy" id="1917421"/>
    <lineage>
        <taxon>Bacteria</taxon>
        <taxon>Pseudomonadati</taxon>
        <taxon>Pseudomonadota</taxon>
        <taxon>Gammaproteobacteria</taxon>
        <taxon>Pseudomonadales</taxon>
        <taxon>Ketobacteraceae</taxon>
        <taxon>Ketobacter</taxon>
    </lineage>
</organism>
<dbReference type="Proteomes" id="UP000235116">
    <property type="component" value="Chromosome"/>
</dbReference>
<dbReference type="InterPro" id="IPR008258">
    <property type="entry name" value="Transglycosylase_SLT_dom_1"/>
</dbReference>
<sequence length="213" mass="24877">MFRTIVFLTLIWAPATLLADTLFAQAASQYQLKPALLKSIAEMESQLHPWAVNLNWEGFKPRTKADAVALVKATQNKPWLLRLDYPDTSQRLFFRNRQDAAAALEQTKNNATLLGINRPSDWEIRKLDTRSVDIGLMQINWKFHGRHFDSLEQLFEPKTNVMYAAKYLHKLLRRHGSTERAVAFYHSNTQQYQAKYLSLFRPIYQKQLILARR</sequence>
<dbReference type="Gene3D" id="1.10.530.10">
    <property type="match status" value="1"/>
</dbReference>
<accession>A0A2K9LI10</accession>
<feature type="signal peptide" evidence="1">
    <location>
        <begin position="1"/>
        <end position="19"/>
    </location>
</feature>
<feature type="domain" description="Transglycosylase SLT" evidence="2">
    <location>
        <begin position="22"/>
        <end position="189"/>
    </location>
</feature>
<keyword evidence="4" id="KW-1185">Reference proteome</keyword>
<proteinExistence type="predicted"/>
<gene>
    <name evidence="3" type="ORF">Kalk_06035</name>
</gene>